<dbReference type="EMBL" id="CP011269">
    <property type="protein sequence ID" value="ALI25839.1"/>
    <property type="molecule type" value="Genomic_DNA"/>
</dbReference>
<dbReference type="STRING" id="1766.XA26_19930"/>
<gene>
    <name evidence="5" type="ORF">XA26_19930</name>
</gene>
<dbReference type="Proteomes" id="UP000057134">
    <property type="component" value="Chromosome"/>
</dbReference>
<keyword evidence="2" id="KW-0238">DNA-binding</keyword>
<dbReference type="InterPro" id="IPR011711">
    <property type="entry name" value="GntR_C"/>
</dbReference>
<dbReference type="SUPFAM" id="SSF48008">
    <property type="entry name" value="GntR ligand-binding domain-like"/>
    <property type="match status" value="1"/>
</dbReference>
<keyword evidence="3" id="KW-0804">Transcription</keyword>
<dbReference type="InterPro" id="IPR008920">
    <property type="entry name" value="TF_FadR/GntR_C"/>
</dbReference>
<dbReference type="Gene3D" id="1.20.120.530">
    <property type="entry name" value="GntR ligand-binding domain-like"/>
    <property type="match status" value="1"/>
</dbReference>
<evidence type="ECO:0000313" key="5">
    <source>
        <dbReference type="EMBL" id="ALI25839.1"/>
    </source>
</evidence>
<keyword evidence="6" id="KW-1185">Reference proteome</keyword>
<evidence type="ECO:0000256" key="2">
    <source>
        <dbReference type="ARBA" id="ARBA00023125"/>
    </source>
</evidence>
<protein>
    <recommendedName>
        <fullName evidence="4">Protein kinase domain-containing protein</fullName>
    </recommendedName>
</protein>
<keyword evidence="1" id="KW-0805">Transcription regulation</keyword>
<dbReference type="PROSITE" id="PS50011">
    <property type="entry name" value="PROTEIN_KINASE_DOM"/>
    <property type="match status" value="1"/>
</dbReference>
<reference evidence="5 6" key="1">
    <citation type="journal article" date="2015" name="MBio">
        <title>Enzymatic Degradation of Phenazines Can Generate Energy and Protect Sensitive Organisms from Toxicity.</title>
        <authorList>
            <person name="Costa K.C."/>
            <person name="Bergkessel M."/>
            <person name="Saunders S."/>
            <person name="Korlach J."/>
            <person name="Newman D.K."/>
        </authorList>
    </citation>
    <scope>NUCLEOTIDE SEQUENCE [LARGE SCALE GENOMIC DNA]</scope>
    <source>
        <strain evidence="5 6">CT6</strain>
    </source>
</reference>
<evidence type="ECO:0000256" key="3">
    <source>
        <dbReference type="ARBA" id="ARBA00023163"/>
    </source>
</evidence>
<dbReference type="InterPro" id="IPR000719">
    <property type="entry name" value="Prot_kinase_dom"/>
</dbReference>
<evidence type="ECO:0000256" key="1">
    <source>
        <dbReference type="ARBA" id="ARBA00023015"/>
    </source>
</evidence>
<accession>A0A0N7H8C5</accession>
<dbReference type="PATRIC" id="fig|1766.6.peg.1978"/>
<dbReference type="SMART" id="SM00895">
    <property type="entry name" value="FCD"/>
    <property type="match status" value="1"/>
</dbReference>
<organism evidence="5 6">
    <name type="scientific">Mycolicibacterium fortuitum</name>
    <name type="common">Mycobacterium fortuitum</name>
    <dbReference type="NCBI Taxonomy" id="1766"/>
    <lineage>
        <taxon>Bacteria</taxon>
        <taxon>Bacillati</taxon>
        <taxon>Actinomycetota</taxon>
        <taxon>Actinomycetes</taxon>
        <taxon>Mycobacteriales</taxon>
        <taxon>Mycobacteriaceae</taxon>
        <taxon>Mycolicibacterium</taxon>
    </lineage>
</organism>
<dbReference type="GO" id="GO:0003677">
    <property type="term" value="F:DNA binding"/>
    <property type="evidence" value="ECO:0007669"/>
    <property type="project" value="UniProtKB-KW"/>
</dbReference>
<sequence length="137" mass="14926">MLEVPMAKNLALHRSADQVAALHAALSDEQRSLGDADEFRSASTRFHDLVGRLSDNTTAEVVANILGQLVNLHAQQVVHESVANEEAAIHRAHSKLVKLIEKGDAAAAEAHWRSHLDAVAGHMTFRAEPSETINLFH</sequence>
<evidence type="ECO:0000259" key="4">
    <source>
        <dbReference type="PROSITE" id="PS50011"/>
    </source>
</evidence>
<dbReference type="AlphaFoldDB" id="A0A0N7H8C5"/>
<dbReference type="KEGG" id="mft:XA26_19930"/>
<dbReference type="GO" id="GO:0004672">
    <property type="term" value="F:protein kinase activity"/>
    <property type="evidence" value="ECO:0007669"/>
    <property type="project" value="InterPro"/>
</dbReference>
<proteinExistence type="predicted"/>
<dbReference type="GO" id="GO:0005524">
    <property type="term" value="F:ATP binding"/>
    <property type="evidence" value="ECO:0007669"/>
    <property type="project" value="InterPro"/>
</dbReference>
<name>A0A0N7H8C5_MYCFO</name>
<feature type="domain" description="Protein kinase" evidence="4">
    <location>
        <begin position="1"/>
        <end position="137"/>
    </location>
</feature>
<dbReference type="Pfam" id="PF07729">
    <property type="entry name" value="FCD"/>
    <property type="match status" value="1"/>
</dbReference>
<evidence type="ECO:0000313" key="6">
    <source>
        <dbReference type="Proteomes" id="UP000057134"/>
    </source>
</evidence>